<dbReference type="Proteomes" id="UP000321353">
    <property type="component" value="Chromosome"/>
</dbReference>
<accession>A0A5B9MPW5</accession>
<protein>
    <submittedName>
        <fullName evidence="2">Uncharacterized protein</fullName>
    </submittedName>
</protein>
<keyword evidence="3" id="KW-1185">Reference proteome</keyword>
<name>A0A5B9MPW5_9BACT</name>
<organism evidence="2 3">
    <name type="scientific">Stieleria maiorica</name>
    <dbReference type="NCBI Taxonomy" id="2795974"/>
    <lineage>
        <taxon>Bacteria</taxon>
        <taxon>Pseudomonadati</taxon>
        <taxon>Planctomycetota</taxon>
        <taxon>Planctomycetia</taxon>
        <taxon>Pirellulales</taxon>
        <taxon>Pirellulaceae</taxon>
        <taxon>Stieleria</taxon>
    </lineage>
</organism>
<feature type="transmembrane region" description="Helical" evidence="1">
    <location>
        <begin position="12"/>
        <end position="34"/>
    </location>
</feature>
<dbReference type="KEGG" id="smam:Mal15_62860"/>
<keyword evidence="1" id="KW-1133">Transmembrane helix</keyword>
<evidence type="ECO:0000313" key="2">
    <source>
        <dbReference type="EMBL" id="QEG02201.1"/>
    </source>
</evidence>
<evidence type="ECO:0000256" key="1">
    <source>
        <dbReference type="SAM" id="Phobius"/>
    </source>
</evidence>
<evidence type="ECO:0000313" key="3">
    <source>
        <dbReference type="Proteomes" id="UP000321353"/>
    </source>
</evidence>
<gene>
    <name evidence="2" type="ORF">Mal15_62860</name>
</gene>
<dbReference type="EMBL" id="CP036264">
    <property type="protein sequence ID" value="QEG02201.1"/>
    <property type="molecule type" value="Genomic_DNA"/>
</dbReference>
<dbReference type="AlphaFoldDB" id="A0A5B9MPW5"/>
<dbReference type="RefSeq" id="WP_147871170.1">
    <property type="nucleotide sequence ID" value="NZ_CP036264.1"/>
</dbReference>
<reference evidence="2 3" key="1">
    <citation type="submission" date="2019-02" db="EMBL/GenBank/DDBJ databases">
        <title>Planctomycetal bacteria perform biofilm scaping via a novel small molecule.</title>
        <authorList>
            <person name="Jeske O."/>
            <person name="Boedeker C."/>
            <person name="Wiegand S."/>
            <person name="Breitling P."/>
            <person name="Kallscheuer N."/>
            <person name="Jogler M."/>
            <person name="Rohde M."/>
            <person name="Petersen J."/>
            <person name="Medema M.H."/>
            <person name="Surup F."/>
            <person name="Jogler C."/>
        </authorList>
    </citation>
    <scope>NUCLEOTIDE SEQUENCE [LARGE SCALE GENOMIC DNA]</scope>
    <source>
        <strain evidence="2 3">Mal15</strain>
    </source>
</reference>
<keyword evidence="1" id="KW-0812">Transmembrane</keyword>
<proteinExistence type="predicted"/>
<sequence length="160" mass="17506">MQHRLTSTTHKTTAIAAIAAIGRLVLAGVLLTLAGCQSGRLRQKAGVVTPAAYDSIVNNAGYRETNWTALDPCDPWQSPPHYEQVEEEWYLNESGQVFPGPIEQTSHEVPVEMANIDLGSVAPEIEAASSAPAEPGKWYEIESESGDEDQLEQVEIEYLR</sequence>
<keyword evidence="1" id="KW-0472">Membrane</keyword>